<dbReference type="InterPro" id="IPR036291">
    <property type="entry name" value="NAD(P)-bd_dom_sf"/>
</dbReference>
<dbReference type="GO" id="GO:0009089">
    <property type="term" value="P:lysine biosynthetic process via diaminopimelate"/>
    <property type="evidence" value="ECO:0007669"/>
    <property type="project" value="UniProtKB-ARBA"/>
</dbReference>
<evidence type="ECO:0000256" key="7">
    <source>
        <dbReference type="ARBA" id="ARBA00007952"/>
    </source>
</evidence>
<evidence type="ECO:0000256" key="23">
    <source>
        <dbReference type="ARBA" id="ARBA00023268"/>
    </source>
</evidence>
<evidence type="ECO:0000256" key="1">
    <source>
        <dbReference type="ARBA" id="ARBA00001920"/>
    </source>
</evidence>
<dbReference type="InterPro" id="IPR049638">
    <property type="entry name" value="AK-HD"/>
</dbReference>
<keyword evidence="23" id="KW-0511">Multifunctional enzyme</keyword>
<dbReference type="InterPro" id="IPR011147">
    <property type="entry name" value="Bifunc_Aspkin/hSer_DH"/>
</dbReference>
<evidence type="ECO:0000256" key="9">
    <source>
        <dbReference type="ARBA" id="ARBA00011881"/>
    </source>
</evidence>
<evidence type="ECO:0000256" key="26">
    <source>
        <dbReference type="ARBA" id="ARBA00048841"/>
    </source>
</evidence>
<comment type="pathway">
    <text evidence="5">Amino-acid biosynthesis; L-methionine biosynthesis via de novo pathway; L-homoserine from L-aspartate: step 3/3.</text>
</comment>
<comment type="cofactor">
    <cofactor evidence="1">
        <name>a metal cation</name>
        <dbReference type="ChEBI" id="CHEBI:25213"/>
    </cofactor>
</comment>
<keyword evidence="18 29" id="KW-0560">Oxidoreductase</keyword>
<dbReference type="GO" id="GO:0005524">
    <property type="term" value="F:ATP binding"/>
    <property type="evidence" value="ECO:0007669"/>
    <property type="project" value="UniProtKB-KW"/>
</dbReference>
<comment type="function">
    <text evidence="24">Bifunctional aspartate kinase and homoserine dehydrogenase that catalyzes the first and the third steps toward the synthesis of lysine, methionine and threonine from aspartate.</text>
</comment>
<dbReference type="EC" id="2.7.2.4" evidence="29"/>
<dbReference type="FunFam" id="3.30.360.10:FF:000006">
    <property type="entry name" value="Bifunctional aspartokinase/homoserine dehydrogenase"/>
    <property type="match status" value="1"/>
</dbReference>
<proteinExistence type="inferred from homology"/>
<dbReference type="Gene3D" id="3.40.50.720">
    <property type="entry name" value="NAD(P)-binding Rossmann-like Domain"/>
    <property type="match status" value="1"/>
</dbReference>
<feature type="domain" description="ACT" evidence="28">
    <location>
        <begin position="322"/>
        <end position="408"/>
    </location>
</feature>
<evidence type="ECO:0000313" key="30">
    <source>
        <dbReference type="Proteomes" id="UP000823638"/>
    </source>
</evidence>
<evidence type="ECO:0000256" key="2">
    <source>
        <dbReference type="ARBA" id="ARBA00004766"/>
    </source>
</evidence>
<evidence type="ECO:0000259" key="28">
    <source>
        <dbReference type="PROSITE" id="PS51671"/>
    </source>
</evidence>
<protein>
    <submittedName>
        <fullName evidence="29">Bifunctional aspartate kinase/homoserine dehydrogenase I</fullName>
        <ecNumber evidence="29">1.1.1.3</ecNumber>
        <ecNumber evidence="29">2.7.2.4</ecNumber>
    </submittedName>
</protein>
<dbReference type="NCBIfam" id="TIGR00657">
    <property type="entry name" value="asp_kinases"/>
    <property type="match status" value="1"/>
</dbReference>
<keyword evidence="12" id="KW-0791">Threonine biosynthesis</keyword>
<reference evidence="29" key="1">
    <citation type="submission" date="2020-10" db="EMBL/GenBank/DDBJ databases">
        <authorList>
            <person name="Gilroy R."/>
        </authorList>
    </citation>
    <scope>NUCLEOTIDE SEQUENCE</scope>
    <source>
        <strain evidence="29">10532</strain>
    </source>
</reference>
<comment type="pathway">
    <text evidence="3">Amino-acid biosynthesis; L-methionine biosynthesis via de novo pathway; L-homoserine from L-aspartate: step 1/3.</text>
</comment>
<accession>A0A9D9N1M3</accession>
<dbReference type="GO" id="GO:0009088">
    <property type="term" value="P:threonine biosynthetic process"/>
    <property type="evidence" value="ECO:0007669"/>
    <property type="project" value="UniProtKB-KW"/>
</dbReference>
<dbReference type="InterPro" id="IPR045865">
    <property type="entry name" value="ACT-like_dom_sf"/>
</dbReference>
<dbReference type="Pfam" id="PF00696">
    <property type="entry name" value="AA_kinase"/>
    <property type="match status" value="1"/>
</dbReference>
<dbReference type="Pfam" id="PF22468">
    <property type="entry name" value="ACT_9"/>
    <property type="match status" value="2"/>
</dbReference>
<dbReference type="SUPFAM" id="SSF55347">
    <property type="entry name" value="Glyceraldehyde-3-phosphate dehydrogenase-like, C-terminal domain"/>
    <property type="match status" value="1"/>
</dbReference>
<evidence type="ECO:0000256" key="4">
    <source>
        <dbReference type="ARBA" id="ARBA00005056"/>
    </source>
</evidence>
<dbReference type="SUPFAM" id="SSF51735">
    <property type="entry name" value="NAD(P)-binding Rossmann-fold domains"/>
    <property type="match status" value="1"/>
</dbReference>
<dbReference type="Gene3D" id="3.40.1160.10">
    <property type="entry name" value="Acetylglutamate kinase-like"/>
    <property type="match status" value="1"/>
</dbReference>
<dbReference type="Gene3D" id="3.30.2130.10">
    <property type="entry name" value="VC0802-like"/>
    <property type="match status" value="1"/>
</dbReference>
<keyword evidence="22" id="KW-0486">Methionine biosynthesis</keyword>
<dbReference type="AlphaFoldDB" id="A0A9D9N1M3"/>
<evidence type="ECO:0000256" key="24">
    <source>
        <dbReference type="ARBA" id="ARBA00044938"/>
    </source>
</evidence>
<comment type="similarity">
    <text evidence="8">In the N-terminal section; belongs to the aspartokinase family.</text>
</comment>
<evidence type="ECO:0000313" key="29">
    <source>
        <dbReference type="EMBL" id="MBO8456858.1"/>
    </source>
</evidence>
<evidence type="ECO:0000256" key="21">
    <source>
        <dbReference type="ARBA" id="ARBA00023154"/>
    </source>
</evidence>
<evidence type="ECO:0000256" key="25">
    <source>
        <dbReference type="ARBA" id="ARBA00048561"/>
    </source>
</evidence>
<dbReference type="PROSITE" id="PS01042">
    <property type="entry name" value="HOMOSER_DHGENASE"/>
    <property type="match status" value="1"/>
</dbReference>
<gene>
    <name evidence="29" type="primary">thrA</name>
    <name evidence="29" type="ORF">IAA81_01365</name>
</gene>
<evidence type="ECO:0000256" key="12">
    <source>
        <dbReference type="ARBA" id="ARBA00022697"/>
    </source>
</evidence>
<dbReference type="CDD" id="cd04892">
    <property type="entry name" value="ACT_AK-like_2"/>
    <property type="match status" value="1"/>
</dbReference>
<dbReference type="PANTHER" id="PTHR43070:SF3">
    <property type="entry name" value="HOMOSERINE DEHYDROGENASE"/>
    <property type="match status" value="1"/>
</dbReference>
<dbReference type="GO" id="GO:0050661">
    <property type="term" value="F:NADP binding"/>
    <property type="evidence" value="ECO:0007669"/>
    <property type="project" value="InterPro"/>
</dbReference>
<keyword evidence="10" id="KW-0028">Amino-acid biosynthesis</keyword>
<keyword evidence="14" id="KW-0547">Nucleotide-binding</keyword>
<evidence type="ECO:0000256" key="17">
    <source>
        <dbReference type="ARBA" id="ARBA00022857"/>
    </source>
</evidence>
<dbReference type="InterPro" id="IPR018042">
    <property type="entry name" value="Aspartate_kinase_CS"/>
</dbReference>
<evidence type="ECO:0000256" key="18">
    <source>
        <dbReference type="ARBA" id="ARBA00023002"/>
    </source>
</evidence>
<comment type="catalytic activity">
    <reaction evidence="26">
        <text>L-homoserine + NADP(+) = L-aspartate 4-semialdehyde + NADPH + H(+)</text>
        <dbReference type="Rhea" id="RHEA:15761"/>
        <dbReference type="ChEBI" id="CHEBI:15378"/>
        <dbReference type="ChEBI" id="CHEBI:57476"/>
        <dbReference type="ChEBI" id="CHEBI:57783"/>
        <dbReference type="ChEBI" id="CHEBI:58349"/>
        <dbReference type="ChEBI" id="CHEBI:537519"/>
        <dbReference type="EC" id="1.1.1.3"/>
    </reaction>
    <physiologicalReaction direction="right-to-left" evidence="26">
        <dbReference type="Rhea" id="RHEA:15763"/>
    </physiologicalReaction>
</comment>
<dbReference type="SUPFAM" id="SSF53633">
    <property type="entry name" value="Carbamate kinase-like"/>
    <property type="match status" value="1"/>
</dbReference>
<evidence type="ECO:0000256" key="10">
    <source>
        <dbReference type="ARBA" id="ARBA00022605"/>
    </source>
</evidence>
<sequence length="825" mass="90398">MIVMKFGGTSMGSGERMEGAVEIIRDRAACSRLGLVVSAVGGVSNLLQESIDSAVTGSSPREFINSISNIHYKILEDLEKGKSGFRNLSGKIKEELDGILSEYENLIMAVSTFKECPDSVYTRIMACGERLSSRIMYGLIKAENLSVCLLDSRDFIKTTGSLLEGEPVYSEIIKAFEPFKHGQDKVLLMSGFVASSMDNKTSLLGRNGSDFSAALMAMGLEAEKLEIWTDVDGIYTADPRIVPDARLVSQMTYEEAMELSFFGSKVLHPKTITPIAQKNIETWSLNSFNPSSPGTKIARGPFNDGNAIRGITSLKNVSLITVSGPGLKGRHGSAARIFSAVSSKGISVLLITQASSEYTITFCVKDSQSEITKNCIEDEFALEIRENLINPVEIKNGYAIITVVGDGMIKYKGIAATVFTALYSGDINIRAIAQGSSERSISTVINGKYADKAVRIIHRFFFDDFKTIDLFVFGIGNIGSRLLNQIREQKEDLETQKIKIKVMGIANSTHMLLDKNGIDLDAWQQKLKDSPTNASVEKVLDFIKEEKPLNPVFADCTKSEKLPELYSKILGRACHIATPNKIANIKSMDFYRNLRYAANRAGKGFFYETNVGAGLPVIDTVQNMRKSGDSLISFEGILSGSMSYIFGRLNEGILFSQSVKEAMDMGFTEPDPRDDLSGADAKNKVLIIAREWGYSLEIDDIKVDSIYPDNFDLSGSKEDFLARLSDLDSFFYELVKKTASEDKFLAYTGEITPMGCRVGLKGLPKGHSLSGIAGGENAFVFKTRRYSPIPLVVRGYGAGGEVTAAGVFSDILKTLSWRNPISINL</sequence>
<comment type="pathway">
    <text evidence="4">Amino-acid biosynthesis; L-threonine biosynthesis; L-threonine from L-aspartate: step 3/5.</text>
</comment>
<comment type="similarity">
    <text evidence="7">In the C-terminal section; belongs to the homoserine dehydrogenase family.</text>
</comment>
<dbReference type="Gene3D" id="1.20.120.1320">
    <property type="entry name" value="Aspartokinase, catalytic domain"/>
    <property type="match status" value="1"/>
</dbReference>
<dbReference type="InterPro" id="IPR036393">
    <property type="entry name" value="AceGlu_kinase-like_sf"/>
</dbReference>
<reference evidence="29" key="2">
    <citation type="journal article" date="2021" name="PeerJ">
        <title>Extensive microbial diversity within the chicken gut microbiome revealed by metagenomics and culture.</title>
        <authorList>
            <person name="Gilroy R."/>
            <person name="Ravi A."/>
            <person name="Getino M."/>
            <person name="Pursley I."/>
            <person name="Horton D.L."/>
            <person name="Alikhan N.F."/>
            <person name="Baker D."/>
            <person name="Gharbi K."/>
            <person name="Hall N."/>
            <person name="Watson M."/>
            <person name="Adriaenssens E.M."/>
            <person name="Foster-Nyarko E."/>
            <person name="Jarju S."/>
            <person name="Secka A."/>
            <person name="Antonio M."/>
            <person name="Oren A."/>
            <person name="Chaudhuri R.R."/>
            <person name="La Ragione R."/>
            <person name="Hildebrand F."/>
            <person name="Pallen M.J."/>
        </authorList>
    </citation>
    <scope>NUCLEOTIDE SEQUENCE</scope>
    <source>
        <strain evidence="29">10532</strain>
    </source>
</reference>
<keyword evidence="21" id="KW-0457">Lysine biosynthesis</keyword>
<evidence type="ECO:0000256" key="19">
    <source>
        <dbReference type="ARBA" id="ARBA00023027"/>
    </source>
</evidence>
<dbReference type="EMBL" id="JADIMM010000021">
    <property type="protein sequence ID" value="MBO8456858.1"/>
    <property type="molecule type" value="Genomic_DNA"/>
</dbReference>
<dbReference type="PANTHER" id="PTHR43070">
    <property type="match status" value="1"/>
</dbReference>
<dbReference type="InterPro" id="IPR042199">
    <property type="entry name" value="AsparK_Bifunc_asparK/hSer_DH"/>
</dbReference>
<dbReference type="GO" id="GO:0009086">
    <property type="term" value="P:methionine biosynthetic process"/>
    <property type="evidence" value="ECO:0007669"/>
    <property type="project" value="UniProtKB-KW"/>
</dbReference>
<dbReference type="Pfam" id="PF03447">
    <property type="entry name" value="NAD_binding_3"/>
    <property type="match status" value="1"/>
</dbReference>
<evidence type="ECO:0000256" key="11">
    <source>
        <dbReference type="ARBA" id="ARBA00022679"/>
    </source>
</evidence>
<evidence type="ECO:0000256" key="3">
    <source>
        <dbReference type="ARBA" id="ARBA00004986"/>
    </source>
</evidence>
<organism evidence="29 30">
    <name type="scientific">Candidatus Gallitreponema excrementavium</name>
    <dbReference type="NCBI Taxonomy" id="2840840"/>
    <lineage>
        <taxon>Bacteria</taxon>
        <taxon>Pseudomonadati</taxon>
        <taxon>Spirochaetota</taxon>
        <taxon>Spirochaetia</taxon>
        <taxon>Spirochaetales</taxon>
        <taxon>Candidatus Gallitreponema</taxon>
    </lineage>
</organism>
<evidence type="ECO:0000256" key="27">
    <source>
        <dbReference type="ARBA" id="ARBA00049031"/>
    </source>
</evidence>
<keyword evidence="16" id="KW-0067">ATP-binding</keyword>
<dbReference type="Proteomes" id="UP000823638">
    <property type="component" value="Unassembled WGS sequence"/>
</dbReference>
<evidence type="ECO:0000256" key="22">
    <source>
        <dbReference type="ARBA" id="ARBA00023167"/>
    </source>
</evidence>
<dbReference type="NCBIfam" id="NF006959">
    <property type="entry name" value="PRK09436.1"/>
    <property type="match status" value="1"/>
</dbReference>
<dbReference type="InterPro" id="IPR001048">
    <property type="entry name" value="Asp/Glu/Uridylate_kinase"/>
</dbReference>
<dbReference type="PROSITE" id="PS51671">
    <property type="entry name" value="ACT"/>
    <property type="match status" value="1"/>
</dbReference>
<dbReference type="InterPro" id="IPR002912">
    <property type="entry name" value="ACT_dom"/>
</dbReference>
<dbReference type="PIRSF" id="PIRSF000727">
    <property type="entry name" value="ThrA"/>
    <property type="match status" value="1"/>
</dbReference>
<comment type="pathway">
    <text evidence="2">Amino-acid biosynthesis; L-lysine biosynthesis via DAP pathway; (S)-tetrahydrodipicolinate from L-aspartate: step 1/4.</text>
</comment>
<evidence type="ECO:0000256" key="5">
    <source>
        <dbReference type="ARBA" id="ARBA00005062"/>
    </source>
</evidence>
<keyword evidence="11 29" id="KW-0808">Transferase</keyword>
<dbReference type="SUPFAM" id="SSF55021">
    <property type="entry name" value="ACT-like"/>
    <property type="match status" value="2"/>
</dbReference>
<dbReference type="GO" id="GO:0046872">
    <property type="term" value="F:metal ion binding"/>
    <property type="evidence" value="ECO:0007669"/>
    <property type="project" value="UniProtKB-KW"/>
</dbReference>
<comment type="pathway">
    <text evidence="6">Amino-acid biosynthesis; L-threonine biosynthesis; L-threonine from L-aspartate: step 1/5.</text>
</comment>
<dbReference type="CDD" id="cd04243">
    <property type="entry name" value="AAK_AK-HSDH-like"/>
    <property type="match status" value="1"/>
</dbReference>
<dbReference type="Gene3D" id="3.30.360.10">
    <property type="entry name" value="Dihydrodipicolinate Reductase, domain 2"/>
    <property type="match status" value="1"/>
</dbReference>
<comment type="caution">
    <text evidence="29">The sequence shown here is derived from an EMBL/GenBank/DDBJ whole genome shotgun (WGS) entry which is preliminary data.</text>
</comment>
<keyword evidence="13" id="KW-0479">Metal-binding</keyword>
<dbReference type="InterPro" id="IPR001341">
    <property type="entry name" value="Asp_kinase"/>
</dbReference>
<name>A0A9D9N1M3_9SPIR</name>
<comment type="catalytic activity">
    <reaction evidence="25">
        <text>L-aspartate + ATP = 4-phospho-L-aspartate + ADP</text>
        <dbReference type="Rhea" id="RHEA:23776"/>
        <dbReference type="ChEBI" id="CHEBI:29991"/>
        <dbReference type="ChEBI" id="CHEBI:30616"/>
        <dbReference type="ChEBI" id="CHEBI:57535"/>
        <dbReference type="ChEBI" id="CHEBI:456216"/>
        <dbReference type="EC" id="2.7.2.4"/>
    </reaction>
    <physiologicalReaction direction="left-to-right" evidence="25">
        <dbReference type="Rhea" id="RHEA:23777"/>
    </physiologicalReaction>
</comment>
<dbReference type="GO" id="GO:0004412">
    <property type="term" value="F:homoserine dehydrogenase activity"/>
    <property type="evidence" value="ECO:0007669"/>
    <property type="project" value="UniProtKB-EC"/>
</dbReference>
<dbReference type="CDD" id="cd04921">
    <property type="entry name" value="ACT_AKi-HSDH-ThrA-like_1"/>
    <property type="match status" value="1"/>
</dbReference>
<keyword evidence="19" id="KW-0520">NAD</keyword>
<evidence type="ECO:0000256" key="14">
    <source>
        <dbReference type="ARBA" id="ARBA00022741"/>
    </source>
</evidence>
<dbReference type="EC" id="1.1.1.3" evidence="29"/>
<evidence type="ECO:0000256" key="20">
    <source>
        <dbReference type="ARBA" id="ARBA00023053"/>
    </source>
</evidence>
<evidence type="ECO:0000256" key="6">
    <source>
        <dbReference type="ARBA" id="ARBA00005139"/>
    </source>
</evidence>
<dbReference type="GO" id="GO:0009090">
    <property type="term" value="P:homoserine biosynthetic process"/>
    <property type="evidence" value="ECO:0007669"/>
    <property type="project" value="UniProtKB-ARBA"/>
</dbReference>
<keyword evidence="17" id="KW-0521">NADP</keyword>
<keyword evidence="20" id="KW-0915">Sodium</keyword>
<comment type="catalytic activity">
    <reaction evidence="27">
        <text>L-homoserine + NAD(+) = L-aspartate 4-semialdehyde + NADH + H(+)</text>
        <dbReference type="Rhea" id="RHEA:15757"/>
        <dbReference type="ChEBI" id="CHEBI:15378"/>
        <dbReference type="ChEBI" id="CHEBI:57476"/>
        <dbReference type="ChEBI" id="CHEBI:57540"/>
        <dbReference type="ChEBI" id="CHEBI:57945"/>
        <dbReference type="ChEBI" id="CHEBI:537519"/>
        <dbReference type="EC" id="1.1.1.3"/>
    </reaction>
    <physiologicalReaction direction="right-to-left" evidence="27">
        <dbReference type="Rhea" id="RHEA:15759"/>
    </physiologicalReaction>
</comment>
<dbReference type="Pfam" id="PF00742">
    <property type="entry name" value="Homoserine_dh"/>
    <property type="match status" value="1"/>
</dbReference>
<evidence type="ECO:0000256" key="16">
    <source>
        <dbReference type="ARBA" id="ARBA00022840"/>
    </source>
</evidence>
<comment type="subunit">
    <text evidence="9">Homotetramer.</text>
</comment>
<dbReference type="PROSITE" id="PS00324">
    <property type="entry name" value="ASPARTOKINASE"/>
    <property type="match status" value="1"/>
</dbReference>
<evidence type="ECO:0000256" key="15">
    <source>
        <dbReference type="ARBA" id="ARBA00022777"/>
    </source>
</evidence>
<dbReference type="InterPro" id="IPR005106">
    <property type="entry name" value="Asp/hSer_DH_NAD-bd"/>
</dbReference>
<evidence type="ECO:0000256" key="8">
    <source>
        <dbReference type="ARBA" id="ARBA00010046"/>
    </source>
</evidence>
<dbReference type="InterPro" id="IPR001342">
    <property type="entry name" value="HDH_cat"/>
</dbReference>
<dbReference type="FunFam" id="3.30.2130.10:FF:000001">
    <property type="entry name" value="Bifunctional aspartokinase/homoserine dehydrogenase"/>
    <property type="match status" value="1"/>
</dbReference>
<dbReference type="GO" id="GO:0004072">
    <property type="term" value="F:aspartate kinase activity"/>
    <property type="evidence" value="ECO:0007669"/>
    <property type="project" value="UniProtKB-EC"/>
</dbReference>
<keyword evidence="15 29" id="KW-0418">Kinase</keyword>
<dbReference type="InterPro" id="IPR054352">
    <property type="entry name" value="ACT_Aspartokinase"/>
</dbReference>
<evidence type="ECO:0000256" key="13">
    <source>
        <dbReference type="ARBA" id="ARBA00022723"/>
    </source>
</evidence>
<dbReference type="InterPro" id="IPR019811">
    <property type="entry name" value="HDH_CS"/>
</dbReference>